<protein>
    <submittedName>
        <fullName evidence="2">Uncharacterized protein</fullName>
    </submittedName>
</protein>
<comment type="caution">
    <text evidence="2">The sequence shown here is derived from an EMBL/GenBank/DDBJ whole genome shotgun (WGS) entry which is preliminary data.</text>
</comment>
<feature type="region of interest" description="Disordered" evidence="1">
    <location>
        <begin position="20"/>
        <end position="47"/>
    </location>
</feature>
<sequence>MSSFVIAGLAWEKTPYDFSDDKEKRADRFEESDRGPPAQHNAPPHPRLAVLHQQNPPLPVRQIQMAGWSHRGCFGALRPPAVMVPDALAFAGQVHVNGLSLAPVRAEVAATILELLQVIQQGIKAFEAALVDGHPDAPKLAVAAFVKSYPLGRGGCGHMGVAVCFTGLMRDGGRAGGPQRPEAMNRGAMRSYSRRSGSALGFPRRGACSNQTTNRKQRESDFQNKVSDFKRRGEERRGKLSRKQHYNLTKRLTSDDLATSPRPPQRKRNFRVGGLQWQPSDLEPPWMDSLSETEMSKIARLPRNAGIQRLSRHFHWFEFTNEKLPLHQEFVYGVAMFTAGQGFSWADVIRSAMFAKAIFPQSHEFDINNFWPLLRDVLFEHFPYLTPLHRHVFTQYLIDTCVCRRRLFQVAVDVTAEELLVRKQLEVQLPPTLCPLAQGTDLEMWEAQSELRAKRDSSLKQLEEKLKCVLAEPRVTLEDFNVPSDGILDKESAVVLVRTAVKATGGQVLASLRQEVSLRKEICQIKMQQEALIAAGRPKIPTPVVTSKKTKGEKPKPKAGKKK</sequence>
<evidence type="ECO:0000313" key="3">
    <source>
        <dbReference type="Proteomes" id="UP000250572"/>
    </source>
</evidence>
<dbReference type="PANTHER" id="PTHR28457">
    <property type="entry name" value="COILED-COIL DOMAIN-CONTAINING PROTEIN 189"/>
    <property type="match status" value="1"/>
</dbReference>
<name>A0A315W3P1_GAMAF</name>
<dbReference type="PANTHER" id="PTHR28457:SF2">
    <property type="entry name" value="SIMILAR TO 4930578I06RIK PROTEIN"/>
    <property type="match status" value="1"/>
</dbReference>
<feature type="compositionally biased region" description="Basic and acidic residues" evidence="1">
    <location>
        <begin position="20"/>
        <end position="34"/>
    </location>
</feature>
<proteinExistence type="predicted"/>
<evidence type="ECO:0000256" key="1">
    <source>
        <dbReference type="SAM" id="MobiDB-lite"/>
    </source>
</evidence>
<dbReference type="AlphaFoldDB" id="A0A315W3P1"/>
<gene>
    <name evidence="2" type="ORF">CCH79_00018123</name>
</gene>
<feature type="region of interest" description="Disordered" evidence="1">
    <location>
        <begin position="173"/>
        <end position="272"/>
    </location>
</feature>
<feature type="region of interest" description="Disordered" evidence="1">
    <location>
        <begin position="536"/>
        <end position="563"/>
    </location>
</feature>
<feature type="compositionally biased region" description="Basic and acidic residues" evidence="1">
    <location>
        <begin position="216"/>
        <end position="238"/>
    </location>
</feature>
<dbReference type="Proteomes" id="UP000250572">
    <property type="component" value="Unassembled WGS sequence"/>
</dbReference>
<evidence type="ECO:0000313" key="2">
    <source>
        <dbReference type="EMBL" id="PWA29883.1"/>
    </source>
</evidence>
<accession>A0A315W3P1</accession>
<reference evidence="2 3" key="1">
    <citation type="journal article" date="2018" name="G3 (Bethesda)">
        <title>A High-Quality Reference Genome for the Invasive Mosquitofish Gambusia affinis Using a Chicago Library.</title>
        <authorList>
            <person name="Hoffberg S.L."/>
            <person name="Troendle N.J."/>
            <person name="Glenn T.C."/>
            <person name="Mahmud O."/>
            <person name="Louha S."/>
            <person name="Chalopin D."/>
            <person name="Bennetzen J.L."/>
            <person name="Mauricio R."/>
        </authorList>
    </citation>
    <scope>NUCLEOTIDE SEQUENCE [LARGE SCALE GENOMIC DNA]</scope>
    <source>
        <strain evidence="2">NE01/NJP1002.9</strain>
        <tissue evidence="2">Muscle</tissue>
    </source>
</reference>
<dbReference type="InterPro" id="IPR032727">
    <property type="entry name" value="CLAMP"/>
</dbReference>
<keyword evidence="3" id="KW-1185">Reference proteome</keyword>
<dbReference type="EMBL" id="NHOQ01000520">
    <property type="protein sequence ID" value="PWA29883.1"/>
    <property type="molecule type" value="Genomic_DNA"/>
</dbReference>
<organism evidence="2 3">
    <name type="scientific">Gambusia affinis</name>
    <name type="common">Western mosquitofish</name>
    <name type="synonym">Heterandria affinis</name>
    <dbReference type="NCBI Taxonomy" id="33528"/>
    <lineage>
        <taxon>Eukaryota</taxon>
        <taxon>Metazoa</taxon>
        <taxon>Chordata</taxon>
        <taxon>Craniata</taxon>
        <taxon>Vertebrata</taxon>
        <taxon>Euteleostomi</taxon>
        <taxon>Actinopterygii</taxon>
        <taxon>Neopterygii</taxon>
        <taxon>Teleostei</taxon>
        <taxon>Neoteleostei</taxon>
        <taxon>Acanthomorphata</taxon>
        <taxon>Ovalentaria</taxon>
        <taxon>Atherinomorphae</taxon>
        <taxon>Cyprinodontiformes</taxon>
        <taxon>Poeciliidae</taxon>
        <taxon>Poeciliinae</taxon>
        <taxon>Gambusia</taxon>
    </lineage>
</organism>